<reference evidence="2 3" key="1">
    <citation type="submission" date="2016-10" db="EMBL/GenBank/DDBJ databases">
        <authorList>
            <person name="de Groot N.N."/>
        </authorList>
    </citation>
    <scope>NUCLEOTIDE SEQUENCE [LARGE SCALE GENOMIC DNA]</scope>
    <source>
        <strain evidence="2 3">CGMCC 1.7659</strain>
    </source>
</reference>
<dbReference type="EMBL" id="FOVF01000016">
    <property type="protein sequence ID" value="SFN35107.1"/>
    <property type="molecule type" value="Genomic_DNA"/>
</dbReference>
<evidence type="ECO:0000313" key="2">
    <source>
        <dbReference type="EMBL" id="SFN35107.1"/>
    </source>
</evidence>
<proteinExistence type="predicted"/>
<dbReference type="Proteomes" id="UP000198575">
    <property type="component" value="Unassembled WGS sequence"/>
</dbReference>
<dbReference type="STRING" id="578942.SAMN05216289_11626"/>
<dbReference type="RefSeq" id="WP_092408135.1">
    <property type="nucleotide sequence ID" value="NZ_FOVF01000016.1"/>
</dbReference>
<keyword evidence="1" id="KW-0472">Membrane</keyword>
<evidence type="ECO:0000313" key="3">
    <source>
        <dbReference type="Proteomes" id="UP000198575"/>
    </source>
</evidence>
<keyword evidence="1" id="KW-1133">Transmembrane helix</keyword>
<keyword evidence="3" id="KW-1185">Reference proteome</keyword>
<gene>
    <name evidence="2" type="ORF">SAMN05216289_11626</name>
</gene>
<name>A0A1I4YAQ5_9GAMM</name>
<accession>A0A1I4YAQ5</accession>
<protein>
    <submittedName>
        <fullName evidence="2">Uncharacterized protein</fullName>
    </submittedName>
</protein>
<dbReference type="OrthoDB" id="6023294at2"/>
<feature type="transmembrane region" description="Helical" evidence="1">
    <location>
        <begin position="6"/>
        <end position="29"/>
    </location>
</feature>
<sequence>MTALDPTYPLLVLAIGLIYLLDGLVLLYVNEAVVEANGDVWRVQFGTRQTWIRGRRIHLLNPFAPLQRCYRASWRVDDARTGGTAREEGAPPLPAGAPDTRLLDPWVRTTALVVLVLLPLGILFWGALGVLAGFALAWVSAAALVVRFARLSKGIGIGRGDFILLAFECIACPPCAINLVRKLSLRVQVGEDLVAFLQGSTPEDACRAWSRIREDVDARLAGMDEDDPAHARTVRYRALLDEHLAGLAEGAGGSA</sequence>
<organism evidence="2 3">
    <name type="scientific">Dokdonella immobilis</name>
    <dbReference type="NCBI Taxonomy" id="578942"/>
    <lineage>
        <taxon>Bacteria</taxon>
        <taxon>Pseudomonadati</taxon>
        <taxon>Pseudomonadota</taxon>
        <taxon>Gammaproteobacteria</taxon>
        <taxon>Lysobacterales</taxon>
        <taxon>Rhodanobacteraceae</taxon>
        <taxon>Dokdonella</taxon>
    </lineage>
</organism>
<evidence type="ECO:0000256" key="1">
    <source>
        <dbReference type="SAM" id="Phobius"/>
    </source>
</evidence>
<dbReference type="AlphaFoldDB" id="A0A1I4YAQ5"/>
<feature type="transmembrane region" description="Helical" evidence="1">
    <location>
        <begin position="131"/>
        <end position="149"/>
    </location>
</feature>
<keyword evidence="1" id="KW-0812">Transmembrane</keyword>